<dbReference type="PROSITE" id="PS51015">
    <property type="entry name" value="YDG"/>
    <property type="match status" value="1"/>
</dbReference>
<dbReference type="Proteomes" id="UP001195769">
    <property type="component" value="Unassembled WGS sequence"/>
</dbReference>
<dbReference type="EMBL" id="JABBWK010000033">
    <property type="protein sequence ID" value="KAG1899427.1"/>
    <property type="molecule type" value="Genomic_DNA"/>
</dbReference>
<organism evidence="5 6">
    <name type="scientific">Suillus fuscotomentosus</name>
    <dbReference type="NCBI Taxonomy" id="1912939"/>
    <lineage>
        <taxon>Eukaryota</taxon>
        <taxon>Fungi</taxon>
        <taxon>Dikarya</taxon>
        <taxon>Basidiomycota</taxon>
        <taxon>Agaricomycotina</taxon>
        <taxon>Agaricomycetes</taxon>
        <taxon>Agaricomycetidae</taxon>
        <taxon>Boletales</taxon>
        <taxon>Suillineae</taxon>
        <taxon>Suillaceae</taxon>
        <taxon>Suillus</taxon>
    </lineage>
</organism>
<dbReference type="Gene3D" id="2.30.280.10">
    <property type="entry name" value="SRA-YDG"/>
    <property type="match status" value="1"/>
</dbReference>
<reference evidence="5" key="1">
    <citation type="journal article" date="2020" name="New Phytol.">
        <title>Comparative genomics reveals dynamic genome evolution in host specialist ectomycorrhizal fungi.</title>
        <authorList>
            <person name="Lofgren L.A."/>
            <person name="Nguyen N.H."/>
            <person name="Vilgalys R."/>
            <person name="Ruytinx J."/>
            <person name="Liao H.L."/>
            <person name="Branco S."/>
            <person name="Kuo A."/>
            <person name="LaButti K."/>
            <person name="Lipzen A."/>
            <person name="Andreopoulos W."/>
            <person name="Pangilinan J."/>
            <person name="Riley R."/>
            <person name="Hundley H."/>
            <person name="Na H."/>
            <person name="Barry K."/>
            <person name="Grigoriev I.V."/>
            <person name="Stajich J.E."/>
            <person name="Kennedy P.G."/>
        </authorList>
    </citation>
    <scope>NUCLEOTIDE SEQUENCE</scope>
    <source>
        <strain evidence="5">FC203</strain>
    </source>
</reference>
<evidence type="ECO:0000256" key="3">
    <source>
        <dbReference type="SAM" id="MobiDB-lite"/>
    </source>
</evidence>
<dbReference type="InterPro" id="IPR045134">
    <property type="entry name" value="UHRF1/2-like"/>
</dbReference>
<dbReference type="GeneID" id="64666032"/>
<comment type="caution">
    <text evidence="5">The sequence shown here is derived from an EMBL/GenBank/DDBJ whole genome shotgun (WGS) entry which is preliminary data.</text>
</comment>
<feature type="compositionally biased region" description="Low complexity" evidence="3">
    <location>
        <begin position="303"/>
        <end position="314"/>
    </location>
</feature>
<dbReference type="InterPro" id="IPR003105">
    <property type="entry name" value="SRA_YDG"/>
</dbReference>
<dbReference type="SMART" id="SM00466">
    <property type="entry name" value="SRA"/>
    <property type="match status" value="1"/>
</dbReference>
<dbReference type="GO" id="GO:0061630">
    <property type="term" value="F:ubiquitin protein ligase activity"/>
    <property type="evidence" value="ECO:0007669"/>
    <property type="project" value="TreeGrafter"/>
</dbReference>
<dbReference type="InterPro" id="IPR015947">
    <property type="entry name" value="PUA-like_sf"/>
</dbReference>
<evidence type="ECO:0000256" key="1">
    <source>
        <dbReference type="ARBA" id="ARBA00023242"/>
    </source>
</evidence>
<accession>A0AAD4HK36</accession>
<dbReference type="PANTHER" id="PTHR14140:SF27">
    <property type="entry name" value="OS04G0289800 PROTEIN"/>
    <property type="match status" value="1"/>
</dbReference>
<keyword evidence="1 2" id="KW-0539">Nucleus</keyword>
<dbReference type="InterPro" id="IPR036987">
    <property type="entry name" value="SRA-YDG_sf"/>
</dbReference>
<keyword evidence="6" id="KW-1185">Reference proteome</keyword>
<evidence type="ECO:0000313" key="6">
    <source>
        <dbReference type="Proteomes" id="UP001195769"/>
    </source>
</evidence>
<dbReference type="GO" id="GO:0005634">
    <property type="term" value="C:nucleus"/>
    <property type="evidence" value="ECO:0007669"/>
    <property type="project" value="UniProtKB-SubCell"/>
</dbReference>
<proteinExistence type="predicted"/>
<dbReference type="PANTHER" id="PTHR14140">
    <property type="entry name" value="E3 UBIQUITIN-PROTEIN LIGASE UHRF-RELATED"/>
    <property type="match status" value="1"/>
</dbReference>
<evidence type="ECO:0000256" key="2">
    <source>
        <dbReference type="PROSITE-ProRule" id="PRU00358"/>
    </source>
</evidence>
<protein>
    <submittedName>
        <fullName evidence="5">PUA-like domain-containing protein</fullName>
    </submittedName>
</protein>
<feature type="region of interest" description="Disordered" evidence="3">
    <location>
        <begin position="229"/>
        <end position="314"/>
    </location>
</feature>
<comment type="subcellular location">
    <subcellularLocation>
        <location evidence="2">Nucleus</location>
    </subcellularLocation>
</comment>
<evidence type="ECO:0000259" key="4">
    <source>
        <dbReference type="PROSITE" id="PS51015"/>
    </source>
</evidence>
<dbReference type="AlphaFoldDB" id="A0AAD4HK36"/>
<feature type="region of interest" description="Disordered" evidence="3">
    <location>
        <begin position="341"/>
        <end position="371"/>
    </location>
</feature>
<name>A0AAD4HK36_9AGAM</name>
<dbReference type="Pfam" id="PF02182">
    <property type="entry name" value="SAD_SRA"/>
    <property type="match status" value="1"/>
</dbReference>
<evidence type="ECO:0000313" key="5">
    <source>
        <dbReference type="EMBL" id="KAG1899427.1"/>
    </source>
</evidence>
<gene>
    <name evidence="5" type="ORF">F5891DRAFT_411953</name>
</gene>
<sequence length="435" mass="48337">MHCWIVKHQLRRTPQWLHMMGHDDGPLGQVKTIRTDDQMDADGEQKIASKVSVGKDSASVKIAKLTARLLAQRFGGIPGVPVGAKWEDRQGCSRASVHRPFMAGIYGTKHTGAFSIVVSCHYKDDKDFGDTIYYTGTGGRKRWSDSCPPKRLRLGPQIFDQQWSDPGNEALVKSRDTGNPVRVVRSYKVLSDFAPAEGYRYDGLYTVESAWKEKNPQGLDICRYRLERVPGQPPLPRRSPGGTDHEPSPTSVATSDTAVSPSHALISRKRKTQSCSPQDDPTIYADAASKKCKLADQAPPQPLSSSPSSSSAVQPQVLTPVLVTIETPLQKHNQRVQSELQKEKQQCFPGTSSSMKTPVKRRPSMWSSQSKPNSLIWRPMRSISYDENDENTDLTLDDEDIDIPFDEEDEDDLLLEDLEITAASLFSSLLSPSPF</sequence>
<feature type="domain" description="YDG" evidence="4">
    <location>
        <begin position="75"/>
        <end position="228"/>
    </location>
</feature>
<dbReference type="GO" id="GO:0016567">
    <property type="term" value="P:protein ubiquitination"/>
    <property type="evidence" value="ECO:0007669"/>
    <property type="project" value="TreeGrafter"/>
</dbReference>
<dbReference type="RefSeq" id="XP_041225003.1">
    <property type="nucleotide sequence ID" value="XM_041371734.1"/>
</dbReference>
<dbReference type="GO" id="GO:0044027">
    <property type="term" value="P:negative regulation of gene expression via chromosomal CpG island methylation"/>
    <property type="evidence" value="ECO:0007669"/>
    <property type="project" value="TreeGrafter"/>
</dbReference>
<dbReference type="SUPFAM" id="SSF88697">
    <property type="entry name" value="PUA domain-like"/>
    <property type="match status" value="1"/>
</dbReference>
<feature type="compositionally biased region" description="Polar residues" evidence="3">
    <location>
        <begin position="248"/>
        <end position="260"/>
    </location>
</feature>